<dbReference type="RefSeq" id="WP_377316861.1">
    <property type="nucleotide sequence ID" value="NZ_JBHUIY010000023.1"/>
</dbReference>
<keyword evidence="2" id="KW-1185">Reference proteome</keyword>
<dbReference type="InterPro" id="IPR029045">
    <property type="entry name" value="ClpP/crotonase-like_dom_sf"/>
</dbReference>
<evidence type="ECO:0000313" key="1">
    <source>
        <dbReference type="EMBL" id="MFD2234542.1"/>
    </source>
</evidence>
<dbReference type="CDD" id="cd06558">
    <property type="entry name" value="crotonase-like"/>
    <property type="match status" value="1"/>
</dbReference>
<proteinExistence type="predicted"/>
<reference evidence="2" key="1">
    <citation type="journal article" date="2019" name="Int. J. Syst. Evol. Microbiol.">
        <title>The Global Catalogue of Microorganisms (GCM) 10K type strain sequencing project: providing services to taxonomists for standard genome sequencing and annotation.</title>
        <authorList>
            <consortium name="The Broad Institute Genomics Platform"/>
            <consortium name="The Broad Institute Genome Sequencing Center for Infectious Disease"/>
            <person name="Wu L."/>
            <person name="Ma J."/>
        </authorList>
    </citation>
    <scope>NUCLEOTIDE SEQUENCE [LARGE SCALE GENOMIC DNA]</scope>
    <source>
        <strain evidence="2">KCTC 15012</strain>
    </source>
</reference>
<name>A0ABW5CEX5_9PROT</name>
<accession>A0ABW5CEX5</accession>
<dbReference type="Proteomes" id="UP001597296">
    <property type="component" value="Unassembled WGS sequence"/>
</dbReference>
<protein>
    <recommendedName>
        <fullName evidence="3">3-hydroxyacyl-CoA dehydrogenase</fullName>
    </recommendedName>
</protein>
<dbReference type="SUPFAM" id="SSF52096">
    <property type="entry name" value="ClpP/crotonase"/>
    <property type="match status" value="1"/>
</dbReference>
<evidence type="ECO:0000313" key="2">
    <source>
        <dbReference type="Proteomes" id="UP001597296"/>
    </source>
</evidence>
<gene>
    <name evidence="1" type="ORF">ACFSNB_12060</name>
</gene>
<evidence type="ECO:0008006" key="3">
    <source>
        <dbReference type="Google" id="ProtNLM"/>
    </source>
</evidence>
<dbReference type="EMBL" id="JBHUIY010000023">
    <property type="protein sequence ID" value="MFD2234542.1"/>
    <property type="molecule type" value="Genomic_DNA"/>
</dbReference>
<comment type="caution">
    <text evidence="1">The sequence shown here is derived from an EMBL/GenBank/DDBJ whole genome shotgun (WGS) entry which is preliminary data.</text>
</comment>
<organism evidence="1 2">
    <name type="scientific">Phaeospirillum tilakii</name>
    <dbReference type="NCBI Taxonomy" id="741673"/>
    <lineage>
        <taxon>Bacteria</taxon>
        <taxon>Pseudomonadati</taxon>
        <taxon>Pseudomonadota</taxon>
        <taxon>Alphaproteobacteria</taxon>
        <taxon>Rhodospirillales</taxon>
        <taxon>Rhodospirillaceae</taxon>
        <taxon>Phaeospirillum</taxon>
    </lineage>
</organism>
<dbReference type="Gene3D" id="3.90.226.10">
    <property type="entry name" value="2-enoyl-CoA Hydratase, Chain A, domain 1"/>
    <property type="match status" value="1"/>
</dbReference>
<sequence>MRRAMRKSTLETLGLGSVLDIFRRGGLPVTAAALVDQVFGPPEARGCLVVSGGNGVVGAGKVMQFASRLEPYGVPVVALDFPGGTGLAREYDGLARGFGPARAARIMSSVIQLGYDGTSLPPALAALRPRVLIEAIPELLEVKRAHYALFRAAFPEIEIRSVTSGFPARELGVAVAHPAYPHAVNKVWEVVEPAPSPLTQLMWALGLVPMRMEDHWSFVLDVLFCGAMQAACRAHDATNLPPWKLDKWVRRLLGPNPFRAHDAIGAKGATFLTWSCLDHLAREYGPLFAPAPVLVEHKDSGQDWYPPNHFRPVIDWPLDPAGQEEIEARLLGPVVQMLTLILAERRAGLPEINAIGELCAQFARGAVALARGLGRERVVALVERYHALDQAAAASPWHPEALAALDGPEGLQLYVNAEHDGTVGVISLGRESYNWDVDAELNRALDWLRAEGIARVIVTGDFHLAPQMVGADTADFHPALGDAARGAALSRAWTATARRLHDEFAVSVGLINGKRCLGGFLELMSHCHTLIAAEGAELGMPEVTLPVVPGMEGCHWPFRRAEPRHWPDLLRLLLEGTSVRAADTVGWLTDAAAPLDAAIALAWAVARGDRTLPRRPLAAGPLSGLLERMPPLSPATGPALAAGRAAILDAIRQCGAVPLDQAQELQAELSARFLASAECRSGRIGAAYAKTAA</sequence>